<dbReference type="EMBL" id="BLQM01000230">
    <property type="protein sequence ID" value="GMH77193.1"/>
    <property type="molecule type" value="Genomic_DNA"/>
</dbReference>
<dbReference type="Proteomes" id="UP001162640">
    <property type="component" value="Unassembled WGS sequence"/>
</dbReference>
<organism evidence="2 3">
    <name type="scientific">Triparma laevis f. inornata</name>
    <dbReference type="NCBI Taxonomy" id="1714386"/>
    <lineage>
        <taxon>Eukaryota</taxon>
        <taxon>Sar</taxon>
        <taxon>Stramenopiles</taxon>
        <taxon>Ochrophyta</taxon>
        <taxon>Bolidophyceae</taxon>
        <taxon>Parmales</taxon>
        <taxon>Triparmaceae</taxon>
        <taxon>Triparma</taxon>
    </lineage>
</organism>
<feature type="region of interest" description="Disordered" evidence="1">
    <location>
        <begin position="113"/>
        <end position="138"/>
    </location>
</feature>
<comment type="caution">
    <text evidence="2">The sequence shown here is derived from an EMBL/GenBank/DDBJ whole genome shotgun (WGS) entry which is preliminary data.</text>
</comment>
<gene>
    <name evidence="2" type="ORF">TL16_g07328</name>
</gene>
<name>A0A9W7EFQ5_9STRA</name>
<evidence type="ECO:0000313" key="2">
    <source>
        <dbReference type="EMBL" id="GMH77193.1"/>
    </source>
</evidence>
<evidence type="ECO:0000256" key="1">
    <source>
        <dbReference type="SAM" id="MobiDB-lite"/>
    </source>
</evidence>
<reference evidence="3" key="1">
    <citation type="journal article" date="2023" name="Commun. Biol.">
        <title>Genome analysis of Parmales, the sister group of diatoms, reveals the evolutionary specialization of diatoms from phago-mixotrophs to photoautotrophs.</title>
        <authorList>
            <person name="Ban H."/>
            <person name="Sato S."/>
            <person name="Yoshikawa S."/>
            <person name="Yamada K."/>
            <person name="Nakamura Y."/>
            <person name="Ichinomiya M."/>
            <person name="Sato N."/>
            <person name="Blanc-Mathieu R."/>
            <person name="Endo H."/>
            <person name="Kuwata A."/>
            <person name="Ogata H."/>
        </authorList>
    </citation>
    <scope>NUCLEOTIDE SEQUENCE [LARGE SCALE GENOMIC DNA]</scope>
</reference>
<dbReference type="AlphaFoldDB" id="A0A9W7EFQ5"/>
<protein>
    <submittedName>
        <fullName evidence="2">Uncharacterized protein</fullName>
    </submittedName>
</protein>
<accession>A0A9W7EFQ5</accession>
<sequence>MNNIEATKGFTSGDARVTINPRMDMSSRDVDATITYDAGNTNVELEANMDAQSIKVTQQVRRSGERSEPRTKPVRSEVMIIALNISYSKLTHTLAALCSLALRSLTAPRLALRPTRTSRLSPSPSRLTEPTRSPPRSA</sequence>
<evidence type="ECO:0000313" key="3">
    <source>
        <dbReference type="Proteomes" id="UP001162640"/>
    </source>
</evidence>
<proteinExistence type="predicted"/>